<dbReference type="EMBL" id="HBGE01041028">
    <property type="protein sequence ID" value="CAD9136426.1"/>
    <property type="molecule type" value="Transcribed_RNA"/>
</dbReference>
<dbReference type="GO" id="GO:0015629">
    <property type="term" value="C:actin cytoskeleton"/>
    <property type="evidence" value="ECO:0007669"/>
    <property type="project" value="InterPro"/>
</dbReference>
<dbReference type="SUPFAM" id="SSF55753">
    <property type="entry name" value="Actin depolymerizing proteins"/>
    <property type="match status" value="1"/>
</dbReference>
<evidence type="ECO:0000313" key="5">
    <source>
        <dbReference type="EMBL" id="CAD9136429.1"/>
    </source>
</evidence>
<dbReference type="Gene3D" id="3.40.20.10">
    <property type="entry name" value="Severin"/>
    <property type="match status" value="1"/>
</dbReference>
<dbReference type="CDD" id="cd11286">
    <property type="entry name" value="ADF_cofilin_like"/>
    <property type="match status" value="1"/>
</dbReference>
<dbReference type="EMBL" id="HBGE01041029">
    <property type="protein sequence ID" value="CAD9136429.1"/>
    <property type="molecule type" value="Transcribed_RNA"/>
</dbReference>
<dbReference type="GO" id="GO:0003779">
    <property type="term" value="F:actin binding"/>
    <property type="evidence" value="ECO:0007669"/>
    <property type="project" value="UniProtKB-KW"/>
</dbReference>
<dbReference type="GO" id="GO:0030042">
    <property type="term" value="P:actin filament depolymerization"/>
    <property type="evidence" value="ECO:0007669"/>
    <property type="project" value="InterPro"/>
</dbReference>
<name>A0A6T9INT9_ALECA</name>
<sequence length="136" mass="15590">MSGVSVADECVEKYNGIKMKKDKRYVIFKIQDFKKIVFEAEGPTSETFADFRNKLPKDEPRYALVDIDYMSTDGRPQSKLCFVFWSPDDTASVKHRMVYASSKDAIKKKLPGIMKEIQANDMSDLSDDAVDKEMKK</sequence>
<dbReference type="SMART" id="SM00102">
    <property type="entry name" value="ADF"/>
    <property type="match status" value="1"/>
</dbReference>
<dbReference type="PANTHER" id="PTHR11913">
    <property type="entry name" value="COFILIN-RELATED"/>
    <property type="match status" value="1"/>
</dbReference>
<keyword evidence="2" id="KW-0009">Actin-binding</keyword>
<evidence type="ECO:0000256" key="2">
    <source>
        <dbReference type="ARBA" id="ARBA00023203"/>
    </source>
</evidence>
<dbReference type="InterPro" id="IPR017904">
    <property type="entry name" value="ADF/Cofilin"/>
</dbReference>
<evidence type="ECO:0000256" key="1">
    <source>
        <dbReference type="ARBA" id="ARBA00006844"/>
    </source>
</evidence>
<reference evidence="5" key="1">
    <citation type="submission" date="2021-01" db="EMBL/GenBank/DDBJ databases">
        <authorList>
            <person name="Corre E."/>
            <person name="Pelletier E."/>
            <person name="Niang G."/>
            <person name="Scheremetjew M."/>
            <person name="Finn R."/>
            <person name="Kale V."/>
            <person name="Holt S."/>
            <person name="Cochrane G."/>
            <person name="Meng A."/>
            <person name="Brown T."/>
            <person name="Cohen L."/>
        </authorList>
    </citation>
    <scope>NUCLEOTIDE SEQUENCE</scope>
    <source>
        <strain evidence="5">OF101</strain>
    </source>
</reference>
<protein>
    <recommendedName>
        <fullName evidence="3">ADF-H domain-containing protein</fullName>
    </recommendedName>
</protein>
<dbReference type="PROSITE" id="PS51263">
    <property type="entry name" value="ADF_H"/>
    <property type="match status" value="1"/>
</dbReference>
<feature type="domain" description="ADF-H" evidence="3">
    <location>
        <begin position="3"/>
        <end position="135"/>
    </location>
</feature>
<evidence type="ECO:0000313" key="4">
    <source>
        <dbReference type="EMBL" id="CAD9136426.1"/>
    </source>
</evidence>
<dbReference type="InterPro" id="IPR029006">
    <property type="entry name" value="ADF-H/Gelsolin-like_dom_sf"/>
</dbReference>
<dbReference type="AlphaFoldDB" id="A0A6T9INT9"/>
<organism evidence="5">
    <name type="scientific">Alexandrium catenella</name>
    <name type="common">Red tide dinoflagellate</name>
    <name type="synonym">Gonyaulax catenella</name>
    <dbReference type="NCBI Taxonomy" id="2925"/>
    <lineage>
        <taxon>Eukaryota</taxon>
        <taxon>Sar</taxon>
        <taxon>Alveolata</taxon>
        <taxon>Dinophyceae</taxon>
        <taxon>Gonyaulacales</taxon>
        <taxon>Pyrocystaceae</taxon>
        <taxon>Alexandrium</taxon>
    </lineage>
</organism>
<proteinExistence type="inferred from homology"/>
<comment type="similarity">
    <text evidence="1">Belongs to the actin-binding proteins ADF family.</text>
</comment>
<accession>A0A6T9INT9</accession>
<dbReference type="Pfam" id="PF00241">
    <property type="entry name" value="Cofilin_ADF"/>
    <property type="match status" value="1"/>
</dbReference>
<gene>
    <name evidence="4" type="ORF">ACAT0790_LOCUS24741</name>
    <name evidence="5" type="ORF">ACAT0790_LOCUS24742</name>
</gene>
<evidence type="ECO:0000259" key="3">
    <source>
        <dbReference type="PROSITE" id="PS51263"/>
    </source>
</evidence>
<dbReference type="InterPro" id="IPR002108">
    <property type="entry name" value="ADF-H"/>
</dbReference>